<organism evidence="1 2">
    <name type="scientific">Zizania palustris</name>
    <name type="common">Northern wild rice</name>
    <dbReference type="NCBI Taxonomy" id="103762"/>
    <lineage>
        <taxon>Eukaryota</taxon>
        <taxon>Viridiplantae</taxon>
        <taxon>Streptophyta</taxon>
        <taxon>Embryophyta</taxon>
        <taxon>Tracheophyta</taxon>
        <taxon>Spermatophyta</taxon>
        <taxon>Magnoliopsida</taxon>
        <taxon>Liliopsida</taxon>
        <taxon>Poales</taxon>
        <taxon>Poaceae</taxon>
        <taxon>BOP clade</taxon>
        <taxon>Oryzoideae</taxon>
        <taxon>Oryzeae</taxon>
        <taxon>Zizaniinae</taxon>
        <taxon>Zizania</taxon>
    </lineage>
</organism>
<sequence>MINTPTLLGCQREEDTNGLHPCNRSEGIVEVDSLLLNETACHQPSLVLDHHPGLIFLQLEHPLKGDGTVAGRKISQLPCLVPLDGVHLLLHCGTPGRVSFRLSEGTWLTVIVRQMQLCIELMLRHPRNRLLTKDVIHGAVS</sequence>
<reference evidence="1" key="2">
    <citation type="submission" date="2021-02" db="EMBL/GenBank/DDBJ databases">
        <authorList>
            <person name="Kimball J.A."/>
            <person name="Haas M.W."/>
            <person name="Macchietto M."/>
            <person name="Kono T."/>
            <person name="Duquette J."/>
            <person name="Shao M."/>
        </authorList>
    </citation>
    <scope>NUCLEOTIDE SEQUENCE</scope>
    <source>
        <tissue evidence="1">Fresh leaf tissue</tissue>
    </source>
</reference>
<protein>
    <submittedName>
        <fullName evidence="1">Uncharacterized protein</fullName>
    </submittedName>
</protein>
<accession>A0A8J5WSV2</accession>
<comment type="caution">
    <text evidence="1">The sequence shown here is derived from an EMBL/GenBank/DDBJ whole genome shotgun (WGS) entry which is preliminary data.</text>
</comment>
<dbReference type="AlphaFoldDB" id="A0A8J5WSV2"/>
<gene>
    <name evidence="1" type="ORF">GUJ93_ZPchr0012g20822</name>
</gene>
<dbReference type="Proteomes" id="UP000729402">
    <property type="component" value="Unassembled WGS sequence"/>
</dbReference>
<proteinExistence type="predicted"/>
<reference evidence="1" key="1">
    <citation type="journal article" date="2021" name="bioRxiv">
        <title>Whole Genome Assembly and Annotation of Northern Wild Rice, Zizania palustris L., Supports a Whole Genome Duplication in the Zizania Genus.</title>
        <authorList>
            <person name="Haas M."/>
            <person name="Kono T."/>
            <person name="Macchietto M."/>
            <person name="Millas R."/>
            <person name="McGilp L."/>
            <person name="Shao M."/>
            <person name="Duquette J."/>
            <person name="Hirsch C.N."/>
            <person name="Kimball J."/>
        </authorList>
    </citation>
    <scope>NUCLEOTIDE SEQUENCE</scope>
    <source>
        <tissue evidence="1">Fresh leaf tissue</tissue>
    </source>
</reference>
<keyword evidence="2" id="KW-1185">Reference proteome</keyword>
<name>A0A8J5WSV2_ZIZPA</name>
<dbReference type="EMBL" id="JAAALK010000080">
    <property type="protein sequence ID" value="KAG8094539.1"/>
    <property type="molecule type" value="Genomic_DNA"/>
</dbReference>
<evidence type="ECO:0000313" key="1">
    <source>
        <dbReference type="EMBL" id="KAG8094539.1"/>
    </source>
</evidence>
<evidence type="ECO:0000313" key="2">
    <source>
        <dbReference type="Proteomes" id="UP000729402"/>
    </source>
</evidence>